<dbReference type="SUPFAM" id="SSF52799">
    <property type="entry name" value="(Phosphotyrosine protein) phosphatases II"/>
    <property type="match status" value="1"/>
</dbReference>
<comment type="caution">
    <text evidence="2">The sequence shown here is derived from an EMBL/GenBank/DDBJ whole genome shotgun (WGS) entry which is preliminary data.</text>
</comment>
<dbReference type="PANTHER" id="PTHR19134">
    <property type="entry name" value="RECEPTOR-TYPE TYROSINE-PROTEIN PHOSPHATASE"/>
    <property type="match status" value="1"/>
</dbReference>
<gene>
    <name evidence="2" type="ORF">EEDITHA_LOCUS16200</name>
</gene>
<dbReference type="PRINTS" id="PR00700">
    <property type="entry name" value="PRTYPHPHTASE"/>
</dbReference>
<dbReference type="InterPro" id="IPR029021">
    <property type="entry name" value="Prot-tyrosine_phosphatase-like"/>
</dbReference>
<sequence>MNTNLFAPLKDTEFVIRSTHPKYTDIIADEYFRICQEPIKGTYENWKKPKNKNKNLFGNIPCWDNSRVVLHQTSDGADYINGNYVSGFDLQSKFIATEQPMVSTLGNFWTMIWEENTRVIVMLNGSEEEAQQSYLYLSPSKTDNLRRLLNQTERDSRGKGLHRNRNHYYSLTHWAIKEGKPP</sequence>
<dbReference type="PROSITE" id="PS50055">
    <property type="entry name" value="TYR_PHOSPHATASE_PTP"/>
    <property type="match status" value="1"/>
</dbReference>
<keyword evidence="3" id="KW-1185">Reference proteome</keyword>
<evidence type="ECO:0000313" key="2">
    <source>
        <dbReference type="EMBL" id="CAH2101441.1"/>
    </source>
</evidence>
<proteinExistence type="predicted"/>
<dbReference type="Pfam" id="PF00102">
    <property type="entry name" value="Y_phosphatase"/>
    <property type="match status" value="1"/>
</dbReference>
<evidence type="ECO:0000313" key="3">
    <source>
        <dbReference type="Proteomes" id="UP001153954"/>
    </source>
</evidence>
<reference evidence="2" key="1">
    <citation type="submission" date="2022-03" db="EMBL/GenBank/DDBJ databases">
        <authorList>
            <person name="Tunstrom K."/>
        </authorList>
    </citation>
    <scope>NUCLEOTIDE SEQUENCE</scope>
</reference>
<dbReference type="Gene3D" id="3.90.190.10">
    <property type="entry name" value="Protein tyrosine phosphatase superfamily"/>
    <property type="match status" value="1"/>
</dbReference>
<dbReference type="SMART" id="SM00194">
    <property type="entry name" value="PTPc"/>
    <property type="match status" value="1"/>
</dbReference>
<feature type="domain" description="Tyrosine-protein phosphatase" evidence="1">
    <location>
        <begin position="27"/>
        <end position="182"/>
    </location>
</feature>
<dbReference type="Proteomes" id="UP001153954">
    <property type="component" value="Unassembled WGS sequence"/>
</dbReference>
<name>A0AAU9UR27_EUPED</name>
<dbReference type="InterPro" id="IPR000242">
    <property type="entry name" value="PTP_cat"/>
</dbReference>
<evidence type="ECO:0000259" key="1">
    <source>
        <dbReference type="PROSITE" id="PS50055"/>
    </source>
</evidence>
<dbReference type="EMBL" id="CAKOGL010000023">
    <property type="protein sequence ID" value="CAH2101441.1"/>
    <property type="molecule type" value="Genomic_DNA"/>
</dbReference>
<dbReference type="GO" id="GO:0004725">
    <property type="term" value="F:protein tyrosine phosphatase activity"/>
    <property type="evidence" value="ECO:0007669"/>
    <property type="project" value="InterPro"/>
</dbReference>
<protein>
    <recommendedName>
        <fullName evidence="1">Tyrosine-protein phosphatase domain-containing protein</fullName>
    </recommendedName>
</protein>
<organism evidence="2 3">
    <name type="scientific">Euphydryas editha</name>
    <name type="common">Edith's checkerspot</name>
    <dbReference type="NCBI Taxonomy" id="104508"/>
    <lineage>
        <taxon>Eukaryota</taxon>
        <taxon>Metazoa</taxon>
        <taxon>Ecdysozoa</taxon>
        <taxon>Arthropoda</taxon>
        <taxon>Hexapoda</taxon>
        <taxon>Insecta</taxon>
        <taxon>Pterygota</taxon>
        <taxon>Neoptera</taxon>
        <taxon>Endopterygota</taxon>
        <taxon>Lepidoptera</taxon>
        <taxon>Glossata</taxon>
        <taxon>Ditrysia</taxon>
        <taxon>Papilionoidea</taxon>
        <taxon>Nymphalidae</taxon>
        <taxon>Nymphalinae</taxon>
        <taxon>Euphydryas</taxon>
    </lineage>
</organism>
<accession>A0AAU9UR27</accession>
<dbReference type="AlphaFoldDB" id="A0AAU9UR27"/>
<dbReference type="InterPro" id="IPR050348">
    <property type="entry name" value="Protein-Tyr_Phosphatase"/>
</dbReference>
<dbReference type="PANTHER" id="PTHR19134:SF449">
    <property type="entry name" value="TYROSINE-PROTEIN PHOSPHATASE 1"/>
    <property type="match status" value="1"/>
</dbReference>